<keyword evidence="14" id="KW-1185">Reference proteome</keyword>
<accession>A0AAD5U0M0</accession>
<keyword evidence="7" id="KW-0030">Aminoacyl-tRNA synthetase</keyword>
<dbReference type="SUPFAM" id="SSF52954">
    <property type="entry name" value="Class II aaRS ABD-related"/>
    <property type="match status" value="1"/>
</dbReference>
<dbReference type="SUPFAM" id="SSF55681">
    <property type="entry name" value="Class II aaRS and biotin synthetases"/>
    <property type="match status" value="1"/>
</dbReference>
<dbReference type="GO" id="GO:0006433">
    <property type="term" value="P:prolyl-tRNA aminoacylation"/>
    <property type="evidence" value="ECO:0007669"/>
    <property type="project" value="InterPro"/>
</dbReference>
<protein>
    <recommendedName>
        <fullName evidence="2">proline--tRNA ligase</fullName>
        <ecNumber evidence="2">6.1.1.15</ecNumber>
    </recommendedName>
    <alternativeName>
        <fullName evidence="8">Prolyl-tRNA synthetase</fullName>
    </alternativeName>
</protein>
<dbReference type="InterPro" id="IPR006195">
    <property type="entry name" value="aa-tRNA-synth_II"/>
</dbReference>
<evidence type="ECO:0000256" key="3">
    <source>
        <dbReference type="ARBA" id="ARBA00022598"/>
    </source>
</evidence>
<dbReference type="CDD" id="cd00778">
    <property type="entry name" value="ProRS_core_arch_euk"/>
    <property type="match status" value="1"/>
</dbReference>
<keyword evidence="4" id="KW-0547">Nucleotide-binding</keyword>
<dbReference type="EMBL" id="JADGJW010000286">
    <property type="protein sequence ID" value="KAJ3220626.1"/>
    <property type="molecule type" value="Genomic_DNA"/>
</dbReference>
<dbReference type="InterPro" id="IPR007214">
    <property type="entry name" value="YbaK/aa-tRNA-synth-assoc-dom"/>
</dbReference>
<dbReference type="InterPro" id="IPR045864">
    <property type="entry name" value="aa-tRNA-synth_II/BPL/LPL"/>
</dbReference>
<dbReference type="InterPro" id="IPR036621">
    <property type="entry name" value="Anticodon-bd_dom_sf"/>
</dbReference>
<evidence type="ECO:0000256" key="6">
    <source>
        <dbReference type="ARBA" id="ARBA00022917"/>
    </source>
</evidence>
<evidence type="ECO:0000256" key="1">
    <source>
        <dbReference type="ARBA" id="ARBA00008226"/>
    </source>
</evidence>
<keyword evidence="5" id="KW-0067">ATP-binding</keyword>
<dbReference type="PROSITE" id="PS50862">
    <property type="entry name" value="AA_TRNA_LIGASE_II"/>
    <property type="match status" value="1"/>
</dbReference>
<feature type="compositionally biased region" description="Basic and acidic residues" evidence="10">
    <location>
        <begin position="818"/>
        <end position="833"/>
    </location>
</feature>
<keyword evidence="3" id="KW-0436">Ligase</keyword>
<dbReference type="InterPro" id="IPR004499">
    <property type="entry name" value="Pro-tRNA-ligase_IIa_arc-type"/>
</dbReference>
<dbReference type="Gene3D" id="3.30.110.30">
    <property type="entry name" value="C-terminal domain of ProRS"/>
    <property type="match status" value="1"/>
</dbReference>
<dbReference type="PANTHER" id="PTHR43382:SF2">
    <property type="entry name" value="BIFUNCTIONAL GLUTAMATE_PROLINE--TRNA LIGASE"/>
    <property type="match status" value="1"/>
</dbReference>
<feature type="domain" description="Aminoacyl-transfer RNA synthetases class-II family profile" evidence="12">
    <location>
        <begin position="415"/>
        <end position="655"/>
    </location>
</feature>
<dbReference type="FunFam" id="3.30.110.30:FF:000001">
    <property type="entry name" value="Bifunctional glutamate/proline--tRNA ligase"/>
    <property type="match status" value="1"/>
</dbReference>
<dbReference type="FunFam" id="3.40.50.800:FF:000005">
    <property type="entry name" value="bifunctional glutamate/proline--tRNA ligase"/>
    <property type="match status" value="1"/>
</dbReference>
<dbReference type="Gene3D" id="3.30.930.10">
    <property type="entry name" value="Bira Bifunctional Protein, Domain 2"/>
    <property type="match status" value="1"/>
</dbReference>
<dbReference type="HAMAP" id="MF_01571">
    <property type="entry name" value="Pro_tRNA_synth_type3"/>
    <property type="match status" value="1"/>
</dbReference>
<keyword evidence="11" id="KW-0812">Transmembrane</keyword>
<dbReference type="GO" id="GO:0017101">
    <property type="term" value="C:aminoacyl-tRNA synthetase multienzyme complex"/>
    <property type="evidence" value="ECO:0007669"/>
    <property type="project" value="TreeGrafter"/>
</dbReference>
<evidence type="ECO:0000256" key="4">
    <source>
        <dbReference type="ARBA" id="ARBA00022741"/>
    </source>
</evidence>
<evidence type="ECO:0000313" key="13">
    <source>
        <dbReference type="EMBL" id="KAJ3220626.1"/>
    </source>
</evidence>
<dbReference type="Pfam" id="PF04073">
    <property type="entry name" value="tRNA_edit"/>
    <property type="match status" value="1"/>
</dbReference>
<sequence length="877" mass="101145">MACRVGACYFVLDYYAENNLEFCAVIDYQNYIYADIAATISYWYKTTLDTILGLWIVYLFINIKSIYAALKIAETENYMHMRSMDAVLAVRKKFLIFLIGWLAILWITLAGYSINNIFYKQYSNDYESSKNLYNVVDTFLNFLRCFEMPLYFQYLNQMKSLFLMGSGQFPDSNGKFKPKVAVTELSSVQSDPTCSLLRSDVIDFSNWDENLNHLKNTPYPFITTKTVLFTQKTKSYLFITKNQNQLKLSDIANKIQKGARIANKEKIQTIFANADPDHLSIFDVQTLENKSNLKVFVDEELLSEKDAFLAFRLNESESCFLSVKDFTSFLSEDLLGMLNAQRYYIHNIFNSQKKKKEDNESEPTATPSSGKETKIGLEVKKDEDFATWYTQVLTRTEMLEYYDISGCYILRPWSFKIWKIIQQFFGGEIEELGVEDCYFPMFVTASALNKEKDHVEGFAPEVAWVTKAGDSDLAEPIAIRPTSEVVMYPSYANWIRSHRDLPLRLNQWCNVVRWEFKHPQPFLRTREFLWQEGHTAFATREEAEEEVFLILDLYRRVYEEFLAVPVIPGKKSEKERFPGGLMTTTVEGFIPTTGRAIQGGTSHCLGQNFSKMFNILIENENRDRVHVWQNSWGLSTRTIGAMVMVHGDDKGLVLPPKVAALQCVIIPVGMTSKIKESEKKVLLDKVNEVFLELKKKHGLRVKADIRDNCTSGFKFNHWELKGVPLRLEIGPKDLANNSMRVVRRDNGDVSSISLSKLADVQILLDKIQQEMYNRAKEVRDSRLVRLETWDKFVETLDEKCMVLAPWCEEMACEDDVKERSARVSSDEKQDDKAPSMGAKTLCIPLEQPKERPLKPGKTKCFACKKNAKSYTLWGRSY</sequence>
<dbReference type="PANTHER" id="PTHR43382">
    <property type="entry name" value="PROLYL-TRNA SYNTHETASE"/>
    <property type="match status" value="1"/>
</dbReference>
<dbReference type="GO" id="GO:0005524">
    <property type="term" value="F:ATP binding"/>
    <property type="evidence" value="ECO:0007669"/>
    <property type="project" value="UniProtKB-KW"/>
</dbReference>
<dbReference type="AlphaFoldDB" id="A0AAD5U0M0"/>
<dbReference type="Pfam" id="PF09180">
    <property type="entry name" value="ProRS-C_1"/>
    <property type="match status" value="1"/>
</dbReference>
<dbReference type="InterPro" id="IPR004154">
    <property type="entry name" value="Anticodon-bd"/>
</dbReference>
<evidence type="ECO:0000256" key="11">
    <source>
        <dbReference type="SAM" id="Phobius"/>
    </source>
</evidence>
<comment type="caution">
    <text evidence="13">The sequence shown here is derived from an EMBL/GenBank/DDBJ whole genome shotgun (WGS) entry which is preliminary data.</text>
</comment>
<dbReference type="Pfam" id="PF03129">
    <property type="entry name" value="HGTP_anticodon"/>
    <property type="match status" value="1"/>
</dbReference>
<evidence type="ECO:0000256" key="7">
    <source>
        <dbReference type="ARBA" id="ARBA00023146"/>
    </source>
</evidence>
<keyword evidence="11" id="KW-0472">Membrane</keyword>
<evidence type="ECO:0000313" key="14">
    <source>
        <dbReference type="Proteomes" id="UP001211065"/>
    </source>
</evidence>
<dbReference type="FunFam" id="3.30.930.10:FF:000007">
    <property type="entry name" value="Bifunctional glutamate/proline--tRNA ligase"/>
    <property type="match status" value="1"/>
</dbReference>
<name>A0AAD5U0M0_9FUNG</name>
<dbReference type="CDD" id="cd00862">
    <property type="entry name" value="ProRS_anticodon_zinc"/>
    <property type="match status" value="1"/>
</dbReference>
<dbReference type="SUPFAM" id="SSF64586">
    <property type="entry name" value="C-terminal domain of ProRS"/>
    <property type="match status" value="1"/>
</dbReference>
<dbReference type="SMART" id="SM00946">
    <property type="entry name" value="ProRS-C_1"/>
    <property type="match status" value="1"/>
</dbReference>
<dbReference type="InterPro" id="IPR017449">
    <property type="entry name" value="Pro-tRNA_synth_II"/>
</dbReference>
<comment type="similarity">
    <text evidence="1">Belongs to the class-II aminoacyl-tRNA synthetase family.</text>
</comment>
<dbReference type="GO" id="GO:0002161">
    <property type="term" value="F:aminoacyl-tRNA deacylase activity"/>
    <property type="evidence" value="ECO:0007669"/>
    <property type="project" value="InterPro"/>
</dbReference>
<dbReference type="InterPro" id="IPR002314">
    <property type="entry name" value="aa-tRNA-synt_IIb"/>
</dbReference>
<dbReference type="Gene3D" id="3.40.50.800">
    <property type="entry name" value="Anticodon-binding domain"/>
    <property type="match status" value="1"/>
</dbReference>
<feature type="region of interest" description="Disordered" evidence="10">
    <location>
        <begin position="818"/>
        <end position="839"/>
    </location>
</feature>
<evidence type="ECO:0000256" key="8">
    <source>
        <dbReference type="ARBA" id="ARBA00029731"/>
    </source>
</evidence>
<feature type="transmembrane region" description="Helical" evidence="11">
    <location>
        <begin position="94"/>
        <end position="114"/>
    </location>
</feature>
<dbReference type="InterPro" id="IPR033721">
    <property type="entry name" value="ProRS_core_arch_euk"/>
</dbReference>
<evidence type="ECO:0000256" key="5">
    <source>
        <dbReference type="ARBA" id="ARBA00022840"/>
    </source>
</evidence>
<dbReference type="Gene3D" id="3.90.960.10">
    <property type="entry name" value="YbaK/aminoacyl-tRNA synthetase-associated domain"/>
    <property type="match status" value="1"/>
</dbReference>
<evidence type="ECO:0000259" key="12">
    <source>
        <dbReference type="PROSITE" id="PS50862"/>
    </source>
</evidence>
<dbReference type="GO" id="GO:0004827">
    <property type="term" value="F:proline-tRNA ligase activity"/>
    <property type="evidence" value="ECO:0007669"/>
    <property type="project" value="UniProtKB-EC"/>
</dbReference>
<dbReference type="Proteomes" id="UP001211065">
    <property type="component" value="Unassembled WGS sequence"/>
</dbReference>
<dbReference type="InterPro" id="IPR002316">
    <property type="entry name" value="Pro-tRNA-ligase_IIa"/>
</dbReference>
<gene>
    <name evidence="13" type="ORF">HK099_004142</name>
</gene>
<dbReference type="EC" id="6.1.1.15" evidence="2"/>
<feature type="transmembrane region" description="Helical" evidence="11">
    <location>
        <begin position="52"/>
        <end position="73"/>
    </location>
</feature>
<dbReference type="PRINTS" id="PR01046">
    <property type="entry name" value="TRNASYNTHPRO"/>
</dbReference>
<evidence type="ECO:0000256" key="10">
    <source>
        <dbReference type="SAM" id="MobiDB-lite"/>
    </source>
</evidence>
<organism evidence="13 14">
    <name type="scientific">Clydaea vesicula</name>
    <dbReference type="NCBI Taxonomy" id="447962"/>
    <lineage>
        <taxon>Eukaryota</taxon>
        <taxon>Fungi</taxon>
        <taxon>Fungi incertae sedis</taxon>
        <taxon>Chytridiomycota</taxon>
        <taxon>Chytridiomycota incertae sedis</taxon>
        <taxon>Chytridiomycetes</taxon>
        <taxon>Lobulomycetales</taxon>
        <taxon>Lobulomycetaceae</taxon>
        <taxon>Clydaea</taxon>
    </lineage>
</organism>
<dbReference type="InterPro" id="IPR036754">
    <property type="entry name" value="YbaK/aa-tRNA-synt-asso_dom_sf"/>
</dbReference>
<dbReference type="GO" id="GO:0005737">
    <property type="term" value="C:cytoplasm"/>
    <property type="evidence" value="ECO:0007669"/>
    <property type="project" value="InterPro"/>
</dbReference>
<evidence type="ECO:0000256" key="2">
    <source>
        <dbReference type="ARBA" id="ARBA00012831"/>
    </source>
</evidence>
<keyword evidence="6" id="KW-0648">Protein biosynthesis</keyword>
<dbReference type="Pfam" id="PF00587">
    <property type="entry name" value="tRNA-synt_2b"/>
    <property type="match status" value="1"/>
</dbReference>
<dbReference type="InterPro" id="IPR016061">
    <property type="entry name" value="Pro-tRNA_ligase_II_C"/>
</dbReference>
<proteinExistence type="inferred from homology"/>
<evidence type="ECO:0000256" key="9">
    <source>
        <dbReference type="ARBA" id="ARBA00047671"/>
    </source>
</evidence>
<comment type="catalytic activity">
    <reaction evidence="9">
        <text>tRNA(Pro) + L-proline + ATP = L-prolyl-tRNA(Pro) + AMP + diphosphate</text>
        <dbReference type="Rhea" id="RHEA:14305"/>
        <dbReference type="Rhea" id="RHEA-COMP:9700"/>
        <dbReference type="Rhea" id="RHEA-COMP:9702"/>
        <dbReference type="ChEBI" id="CHEBI:30616"/>
        <dbReference type="ChEBI" id="CHEBI:33019"/>
        <dbReference type="ChEBI" id="CHEBI:60039"/>
        <dbReference type="ChEBI" id="CHEBI:78442"/>
        <dbReference type="ChEBI" id="CHEBI:78532"/>
        <dbReference type="ChEBI" id="CHEBI:456215"/>
        <dbReference type="EC" id="6.1.1.15"/>
    </reaction>
</comment>
<reference evidence="13" key="1">
    <citation type="submission" date="2020-05" db="EMBL/GenBank/DDBJ databases">
        <title>Phylogenomic resolution of chytrid fungi.</title>
        <authorList>
            <person name="Stajich J.E."/>
            <person name="Amses K."/>
            <person name="Simmons R."/>
            <person name="Seto K."/>
            <person name="Myers J."/>
            <person name="Bonds A."/>
            <person name="Quandt C.A."/>
            <person name="Barry K."/>
            <person name="Liu P."/>
            <person name="Grigoriev I."/>
            <person name="Longcore J.E."/>
            <person name="James T.Y."/>
        </authorList>
    </citation>
    <scope>NUCLEOTIDE SEQUENCE</scope>
    <source>
        <strain evidence="13">JEL0476</strain>
    </source>
</reference>
<keyword evidence="11" id="KW-1133">Transmembrane helix</keyword>
<dbReference type="NCBIfam" id="TIGR00408">
    <property type="entry name" value="proS_fam_I"/>
    <property type="match status" value="1"/>
</dbReference>